<accession>A0AAD5DLK2</accession>
<sequence>MQNLEQRGQPTAPPAGPSTGAPPALLPAAVAEAIRGACDMLALPPRVPCTALTFLRRMPPDELPPQRLAAACVFLAAKVEEAAVRTNDMLNAVAAWQGGPAAATDAAALSRSPCLVGEAYQAVKRQLILDEQLLLRRLRFEIGVEQPHRHLYALAHCWGAPAATLRLATCLLNDCVARCPSYGTAAMPPATAAAAALHLGGQLCGQQVQPHGWWRAAGITDPALAATCATLLDMLAAA</sequence>
<dbReference type="AlphaFoldDB" id="A0AAD5DLK2"/>
<reference evidence="2" key="1">
    <citation type="submission" date="2020-11" db="EMBL/GenBank/DDBJ databases">
        <title>Chlorella ohadii genome sequencing and assembly.</title>
        <authorList>
            <person name="Murik O."/>
            <person name="Treves H."/>
            <person name="Kedem I."/>
            <person name="Shotland Y."/>
            <person name="Kaplan A."/>
        </authorList>
    </citation>
    <scope>NUCLEOTIDE SEQUENCE</scope>
    <source>
        <strain evidence="2">1</strain>
    </source>
</reference>
<organism evidence="2 3">
    <name type="scientific">Chlorella ohadii</name>
    <dbReference type="NCBI Taxonomy" id="2649997"/>
    <lineage>
        <taxon>Eukaryota</taxon>
        <taxon>Viridiplantae</taxon>
        <taxon>Chlorophyta</taxon>
        <taxon>core chlorophytes</taxon>
        <taxon>Trebouxiophyceae</taxon>
        <taxon>Chlorellales</taxon>
        <taxon>Chlorellaceae</taxon>
        <taxon>Chlorella clade</taxon>
        <taxon>Chlorella</taxon>
    </lineage>
</organism>
<comment type="caution">
    <text evidence="2">The sequence shown here is derived from an EMBL/GenBank/DDBJ whole genome shotgun (WGS) entry which is preliminary data.</text>
</comment>
<dbReference type="Gene3D" id="1.10.472.10">
    <property type="entry name" value="Cyclin-like"/>
    <property type="match status" value="2"/>
</dbReference>
<feature type="region of interest" description="Disordered" evidence="1">
    <location>
        <begin position="1"/>
        <end position="23"/>
    </location>
</feature>
<dbReference type="InterPro" id="IPR036915">
    <property type="entry name" value="Cyclin-like_sf"/>
</dbReference>
<gene>
    <name evidence="2" type="ORF">COHA_006357</name>
</gene>
<evidence type="ECO:0000313" key="2">
    <source>
        <dbReference type="EMBL" id="KAI7839877.1"/>
    </source>
</evidence>
<dbReference type="SUPFAM" id="SSF47954">
    <property type="entry name" value="Cyclin-like"/>
    <property type="match status" value="2"/>
</dbReference>
<name>A0AAD5DLK2_9CHLO</name>
<dbReference type="Proteomes" id="UP001205105">
    <property type="component" value="Unassembled WGS sequence"/>
</dbReference>
<protein>
    <submittedName>
        <fullName evidence="2">Uncharacterized protein</fullName>
    </submittedName>
</protein>
<dbReference type="GO" id="GO:0016538">
    <property type="term" value="F:cyclin-dependent protein serine/threonine kinase regulator activity"/>
    <property type="evidence" value="ECO:0007669"/>
    <property type="project" value="InterPro"/>
</dbReference>
<dbReference type="GO" id="GO:0006357">
    <property type="term" value="P:regulation of transcription by RNA polymerase II"/>
    <property type="evidence" value="ECO:0007669"/>
    <property type="project" value="InterPro"/>
</dbReference>
<keyword evidence="3" id="KW-1185">Reference proteome</keyword>
<dbReference type="PANTHER" id="PTHR10026">
    <property type="entry name" value="CYCLIN"/>
    <property type="match status" value="1"/>
</dbReference>
<evidence type="ECO:0000313" key="3">
    <source>
        <dbReference type="Proteomes" id="UP001205105"/>
    </source>
</evidence>
<dbReference type="EMBL" id="JADXDR010000090">
    <property type="protein sequence ID" value="KAI7839877.1"/>
    <property type="molecule type" value="Genomic_DNA"/>
</dbReference>
<dbReference type="InterPro" id="IPR043198">
    <property type="entry name" value="Cyclin/Ssn8"/>
</dbReference>
<proteinExistence type="predicted"/>
<evidence type="ECO:0000256" key="1">
    <source>
        <dbReference type="SAM" id="MobiDB-lite"/>
    </source>
</evidence>